<dbReference type="EMBL" id="GL636496">
    <property type="protein sequence ID" value="EFW16848.1"/>
    <property type="molecule type" value="Genomic_DNA"/>
</dbReference>
<dbReference type="HOGENOM" id="CLU_058477_0_0_1"/>
<dbReference type="STRING" id="443226.E9DAB7"/>
<evidence type="ECO:0000313" key="2">
    <source>
        <dbReference type="EMBL" id="EFW16848.1"/>
    </source>
</evidence>
<sequence length="372" mass="42731">MATKGHIFLAYPGDLTVSVTQYGGEKVNGAIEIDGPRMAGAILEQTVLFRVEKLKLIENSDYFQNMSNGAWAESHGDSISLKEDNIKSMELWFRLFHSTLSQVPDHEVSIAQVWHMIVAGDKGKSKMRTVVSTASCYYLVTLSNLQGGFNFFQNILYTDSRITSRNFALLRTGYSYLPQKIIQQLNEAKGRLRNILRRELFSHMNHIIEEARCDCKEGTVFRYLRELTRICVWPLEDNLYRNSIVTILDRLENFRNASMEPESRPRVSNAHAVDTKSNSAQSQTPKKRTDLNRRCLCVRDWKVAVMQARRKTSGYFEGLCIDGMNATKNLRWGDDSDYWGDNHDEGCRIQHGEPTFFFSFMGQRKNGHASRR</sequence>
<dbReference type="OrthoDB" id="4201710at2759"/>
<feature type="region of interest" description="Disordered" evidence="1">
    <location>
        <begin position="258"/>
        <end position="287"/>
    </location>
</feature>
<organism evidence="3">
    <name type="scientific">Coccidioides posadasii (strain RMSCC 757 / Silveira)</name>
    <name type="common">Valley fever fungus</name>
    <dbReference type="NCBI Taxonomy" id="443226"/>
    <lineage>
        <taxon>Eukaryota</taxon>
        <taxon>Fungi</taxon>
        <taxon>Dikarya</taxon>
        <taxon>Ascomycota</taxon>
        <taxon>Pezizomycotina</taxon>
        <taxon>Eurotiomycetes</taxon>
        <taxon>Eurotiomycetidae</taxon>
        <taxon>Onygenales</taxon>
        <taxon>Onygenaceae</taxon>
        <taxon>Coccidioides</taxon>
    </lineage>
</organism>
<name>E9DAB7_COCPS</name>
<evidence type="ECO:0000256" key="1">
    <source>
        <dbReference type="SAM" id="MobiDB-lite"/>
    </source>
</evidence>
<reference evidence="3" key="2">
    <citation type="submission" date="2010-03" db="EMBL/GenBank/DDBJ databases">
        <title>The genome sequence of Coccidioides posadasii strain Silveira.</title>
        <authorList>
            <consortium name="The Broad Institute Genome Sequencing Center for Infectious Disease"/>
            <person name="Neafsey D."/>
            <person name="Orbach M."/>
            <person name="Henn M.R."/>
            <person name="Cole G.T."/>
            <person name="Galgiani J."/>
            <person name="Gardner M.J."/>
            <person name="Kirkland T.N."/>
            <person name="Taylor J.W."/>
            <person name="Young S.K."/>
            <person name="Zeng Q."/>
            <person name="Koehrsen M."/>
            <person name="Alvarado L."/>
            <person name="Berlin A."/>
            <person name="Borenstein D."/>
            <person name="Chapman S.B."/>
            <person name="Chen Z."/>
            <person name="Engels R."/>
            <person name="Freedman E."/>
            <person name="Gellesch M."/>
            <person name="Goldberg J."/>
            <person name="Griggs A."/>
            <person name="Gujja S."/>
            <person name="Heilman E."/>
            <person name="Heiman D."/>
            <person name="Howarth C."/>
            <person name="Jen D."/>
            <person name="Larson L."/>
            <person name="Mehta T."/>
            <person name="Neiman D."/>
            <person name="Park D."/>
            <person name="Pearson M."/>
            <person name="Richards J."/>
            <person name="Roberts A."/>
            <person name="Saif S."/>
            <person name="Shea T."/>
            <person name="Shenoy N."/>
            <person name="Sisk P."/>
            <person name="Stolte C."/>
            <person name="Sykes S."/>
            <person name="Walk T."/>
            <person name="White J."/>
            <person name="Yandava C."/>
            <person name="Haas B."/>
            <person name="Nusbaum C."/>
            <person name="Birren B."/>
        </authorList>
    </citation>
    <scope>NUCLEOTIDE SEQUENCE [LARGE SCALE GENOMIC DNA]</scope>
    <source>
        <strain evidence="3">RMSCC 757 / Silveira</strain>
    </source>
</reference>
<dbReference type="OMA" id="WFARWIK"/>
<reference evidence="3" key="1">
    <citation type="journal article" date="2010" name="Genome Res.">
        <title>Population genomic sequencing of Coccidioides fungi reveals recent hybridization and transposon control.</title>
        <authorList>
            <person name="Neafsey D.E."/>
            <person name="Barker B.M."/>
            <person name="Sharpton T.J."/>
            <person name="Stajich J.E."/>
            <person name="Park D.J."/>
            <person name="Whiston E."/>
            <person name="Hung C.-Y."/>
            <person name="McMahan C."/>
            <person name="White J."/>
            <person name="Sykes S."/>
            <person name="Heiman D."/>
            <person name="Young S."/>
            <person name="Zeng Q."/>
            <person name="Abouelleil A."/>
            <person name="Aftuck L."/>
            <person name="Bessette D."/>
            <person name="Brown A."/>
            <person name="FitzGerald M."/>
            <person name="Lui A."/>
            <person name="Macdonald J.P."/>
            <person name="Priest M."/>
            <person name="Orbach M.J."/>
            <person name="Galgiani J.N."/>
            <person name="Kirkland T.N."/>
            <person name="Cole G.T."/>
            <person name="Birren B.W."/>
            <person name="Henn M.R."/>
            <person name="Taylor J.W."/>
            <person name="Rounsley S.D."/>
        </authorList>
    </citation>
    <scope>NUCLEOTIDE SEQUENCE [LARGE SCALE GENOMIC DNA]</scope>
    <source>
        <strain evidence="3">RMSCC 757 / Silveira</strain>
    </source>
</reference>
<dbReference type="Proteomes" id="UP000002497">
    <property type="component" value="Unassembled WGS sequence"/>
</dbReference>
<accession>E9DAB7</accession>
<evidence type="ECO:0000313" key="3">
    <source>
        <dbReference type="Proteomes" id="UP000002497"/>
    </source>
</evidence>
<keyword evidence="3" id="KW-1185">Reference proteome</keyword>
<proteinExistence type="predicted"/>
<dbReference type="AlphaFoldDB" id="E9DAB7"/>
<dbReference type="VEuPathDB" id="FungiDB:D8B26_001208"/>
<protein>
    <submittedName>
        <fullName evidence="2">Uncharacterized protein</fullName>
    </submittedName>
</protein>
<gene>
    <name evidence="2" type="ORF">CPSG_06807</name>
</gene>
<feature type="compositionally biased region" description="Polar residues" evidence="1">
    <location>
        <begin position="275"/>
        <end position="284"/>
    </location>
</feature>
<dbReference type="VEuPathDB" id="FungiDB:CPSG_06807"/>